<dbReference type="GO" id="GO:0016887">
    <property type="term" value="F:ATP hydrolysis activity"/>
    <property type="evidence" value="ECO:0007669"/>
    <property type="project" value="InterPro"/>
</dbReference>
<dbReference type="GO" id="GO:0015192">
    <property type="term" value="F:L-phenylalanine transmembrane transporter activity"/>
    <property type="evidence" value="ECO:0007669"/>
    <property type="project" value="TreeGrafter"/>
</dbReference>
<dbReference type="Gene3D" id="3.40.50.300">
    <property type="entry name" value="P-loop containing nucleotide triphosphate hydrolases"/>
    <property type="match status" value="1"/>
</dbReference>
<sequence>MLLQTEEKRNGNPRNIEDGVILSLRGVKKHFGGLKAVDGVDMTLNKTEILGLIGPNGAGKTTLLNTISGLLMPDGGEITFRGISITSLPAFKRAKLGIARTFQIAKPFGLLTVEENILIGLGCKLHGHISSLFQNCRKQEILQKARDIINMIGLYDCKDQPASSLPIGLLRKLEIGRALAANPSLLLLDEPAAGLNNQERNELAGLVRTIREEGISIILIEHSMSFVMNLSDRIVVLHRGRKIAEGSPSDVANDPLVIEVYLGTKGGKYAS</sequence>
<gene>
    <name evidence="5" type="ordered locus">Anamo_0085</name>
</gene>
<evidence type="ECO:0000313" key="6">
    <source>
        <dbReference type="Proteomes" id="UP000006061"/>
    </source>
</evidence>
<dbReference type="GO" id="GO:0042941">
    <property type="term" value="P:D-alanine transmembrane transport"/>
    <property type="evidence" value="ECO:0007669"/>
    <property type="project" value="TreeGrafter"/>
</dbReference>
<dbReference type="GO" id="GO:0005304">
    <property type="term" value="F:L-valine transmembrane transporter activity"/>
    <property type="evidence" value="ECO:0007669"/>
    <property type="project" value="TreeGrafter"/>
</dbReference>
<dbReference type="eggNOG" id="COG0411">
    <property type="taxonomic scope" value="Bacteria"/>
</dbReference>
<name>I4BU00_ACEMN</name>
<keyword evidence="3 5" id="KW-0067">ATP-binding</keyword>
<dbReference type="Pfam" id="PF12399">
    <property type="entry name" value="BCA_ABC_TP_C"/>
    <property type="match status" value="1"/>
</dbReference>
<protein>
    <submittedName>
        <fullName evidence="5">Amino acid/amide ABC transporter ATP-binding protein 1, HAAT family</fullName>
    </submittedName>
</protein>
<dbReference type="Pfam" id="PF00005">
    <property type="entry name" value="ABC_tran"/>
    <property type="match status" value="1"/>
</dbReference>
<reference evidence="6" key="1">
    <citation type="journal article" date="2013" name="Stand. Genomic Sci.">
        <title>Complete genome sequence of the moderate thermophile Anaerobaculum mobile type strain (NGA(T)).</title>
        <authorList>
            <person name="Mavromatis K."/>
            <person name="Stackebrandt E."/>
            <person name="Held B."/>
            <person name="Lapidus A."/>
            <person name="Nolan M."/>
            <person name="Lucas S."/>
            <person name="Hammon N."/>
            <person name="Deshpande S."/>
            <person name="Cheng J.F."/>
            <person name="Tapia R."/>
            <person name="Goodwin L.A."/>
            <person name="Pitluck S."/>
            <person name="Liolios K."/>
            <person name="Pagani I."/>
            <person name="Ivanova N."/>
            <person name="Mikhailova N."/>
            <person name="Huntemann M."/>
            <person name="Pati A."/>
            <person name="Chen A."/>
            <person name="Palaniappan K."/>
            <person name="Land M."/>
            <person name="Rohde M."/>
            <person name="Spring S."/>
            <person name="Goker M."/>
            <person name="Woyke T."/>
            <person name="Detter J.C."/>
            <person name="Bristow J."/>
            <person name="Eisen J.A."/>
            <person name="Markowitz V."/>
            <person name="Hugenholtz P."/>
            <person name="Klenk H.P."/>
            <person name="Kyrpides N.C."/>
        </authorList>
    </citation>
    <scope>NUCLEOTIDE SEQUENCE</scope>
    <source>
        <strain evidence="6">ATCC BAA-54 / DSM 13181 / NGA</strain>
    </source>
</reference>
<dbReference type="InterPro" id="IPR003593">
    <property type="entry name" value="AAA+_ATPase"/>
</dbReference>
<organism evidence="5 6">
    <name type="scientific">Acetomicrobium mobile (strain ATCC BAA-54 / DSM 13181 / JCM 12221 / NGA)</name>
    <name type="common">Anaerobaculum mobile</name>
    <dbReference type="NCBI Taxonomy" id="891968"/>
    <lineage>
        <taxon>Bacteria</taxon>
        <taxon>Thermotogati</taxon>
        <taxon>Synergistota</taxon>
        <taxon>Synergistia</taxon>
        <taxon>Synergistales</taxon>
        <taxon>Acetomicrobiaceae</taxon>
        <taxon>Acetomicrobium</taxon>
    </lineage>
</organism>
<dbReference type="InterPro" id="IPR003439">
    <property type="entry name" value="ABC_transporter-like_ATP-bd"/>
</dbReference>
<dbReference type="GO" id="GO:1903805">
    <property type="term" value="P:L-valine import across plasma membrane"/>
    <property type="evidence" value="ECO:0007669"/>
    <property type="project" value="TreeGrafter"/>
</dbReference>
<evidence type="ECO:0000256" key="3">
    <source>
        <dbReference type="ARBA" id="ARBA00022840"/>
    </source>
</evidence>
<dbReference type="GO" id="GO:0015188">
    <property type="term" value="F:L-isoleucine transmembrane transporter activity"/>
    <property type="evidence" value="ECO:0007669"/>
    <property type="project" value="TreeGrafter"/>
</dbReference>
<evidence type="ECO:0000259" key="4">
    <source>
        <dbReference type="PROSITE" id="PS50893"/>
    </source>
</evidence>
<dbReference type="SMART" id="SM00382">
    <property type="entry name" value="AAA"/>
    <property type="match status" value="1"/>
</dbReference>
<dbReference type="PROSITE" id="PS50893">
    <property type="entry name" value="ABC_TRANSPORTER_2"/>
    <property type="match status" value="1"/>
</dbReference>
<dbReference type="InterPro" id="IPR032823">
    <property type="entry name" value="BCA_ABC_TP_C"/>
</dbReference>
<dbReference type="EMBL" id="CP003198">
    <property type="protein sequence ID" value="AFM20757.1"/>
    <property type="molecule type" value="Genomic_DNA"/>
</dbReference>
<evidence type="ECO:0000256" key="2">
    <source>
        <dbReference type="ARBA" id="ARBA00022741"/>
    </source>
</evidence>
<dbReference type="KEGG" id="amo:Anamo_0085"/>
<accession>I4BU00</accession>
<feature type="domain" description="ABC transporter" evidence="4">
    <location>
        <begin position="22"/>
        <end position="264"/>
    </location>
</feature>
<dbReference type="AlphaFoldDB" id="I4BU00"/>
<dbReference type="STRING" id="891968.Anamo_0085"/>
<dbReference type="SUPFAM" id="SSF52540">
    <property type="entry name" value="P-loop containing nucleoside triphosphate hydrolases"/>
    <property type="match status" value="1"/>
</dbReference>
<dbReference type="GO" id="GO:1903806">
    <property type="term" value="P:L-isoleucine import across plasma membrane"/>
    <property type="evidence" value="ECO:0007669"/>
    <property type="project" value="TreeGrafter"/>
</dbReference>
<dbReference type="PANTHER" id="PTHR45772:SF7">
    <property type="entry name" value="AMINO ACID ABC TRANSPORTER ATP-BINDING PROTEIN"/>
    <property type="match status" value="1"/>
</dbReference>
<dbReference type="FunFam" id="3.40.50.300:FF:000421">
    <property type="entry name" value="Branched-chain amino acid ABC transporter ATP-binding protein"/>
    <property type="match status" value="1"/>
</dbReference>
<dbReference type="HOGENOM" id="CLU_000604_1_2_0"/>
<dbReference type="PANTHER" id="PTHR45772">
    <property type="entry name" value="CONSERVED COMPONENT OF ABC TRANSPORTER FOR NATURAL AMINO ACIDS-RELATED"/>
    <property type="match status" value="1"/>
</dbReference>
<evidence type="ECO:0000313" key="5">
    <source>
        <dbReference type="EMBL" id="AFM20757.1"/>
    </source>
</evidence>
<dbReference type="GO" id="GO:0005524">
    <property type="term" value="F:ATP binding"/>
    <property type="evidence" value="ECO:0007669"/>
    <property type="project" value="UniProtKB-KW"/>
</dbReference>
<dbReference type="GO" id="GO:0005886">
    <property type="term" value="C:plasma membrane"/>
    <property type="evidence" value="ECO:0007669"/>
    <property type="project" value="TreeGrafter"/>
</dbReference>
<keyword evidence="1" id="KW-0813">Transport</keyword>
<dbReference type="InterPro" id="IPR027417">
    <property type="entry name" value="P-loop_NTPase"/>
</dbReference>
<dbReference type="InterPro" id="IPR051120">
    <property type="entry name" value="ABC_AA/LPS_Transport"/>
</dbReference>
<proteinExistence type="predicted"/>
<dbReference type="PATRIC" id="fig|891968.3.peg.88"/>
<evidence type="ECO:0000256" key="1">
    <source>
        <dbReference type="ARBA" id="ARBA00022448"/>
    </source>
</evidence>
<keyword evidence="6" id="KW-1185">Reference proteome</keyword>
<dbReference type="CDD" id="cd03219">
    <property type="entry name" value="ABC_Mj1267_LivG_branched"/>
    <property type="match status" value="1"/>
</dbReference>
<keyword evidence="2" id="KW-0547">Nucleotide-binding</keyword>
<dbReference type="Proteomes" id="UP000006061">
    <property type="component" value="Chromosome"/>
</dbReference>
<dbReference type="GO" id="GO:0015808">
    <property type="term" value="P:L-alanine transport"/>
    <property type="evidence" value="ECO:0007669"/>
    <property type="project" value="TreeGrafter"/>
</dbReference>